<dbReference type="Proteomes" id="UP000316905">
    <property type="component" value="Unassembled WGS sequence"/>
</dbReference>
<dbReference type="InterPro" id="IPR050921">
    <property type="entry name" value="T4SS_GSP_E_ATPase"/>
</dbReference>
<dbReference type="PANTHER" id="PTHR30486:SF6">
    <property type="entry name" value="TYPE IV PILUS RETRACTATION ATPASE PILT"/>
    <property type="match status" value="1"/>
</dbReference>
<proteinExistence type="inferred from homology"/>
<dbReference type="NCBIfam" id="TIGR02782">
    <property type="entry name" value="TrbB_P"/>
    <property type="match status" value="1"/>
</dbReference>
<dbReference type="InterPro" id="IPR027417">
    <property type="entry name" value="P-loop_NTPase"/>
</dbReference>
<comment type="caution">
    <text evidence="3">The sequence shown here is derived from an EMBL/GenBank/DDBJ whole genome shotgun (WGS) entry which is preliminary data.</text>
</comment>
<dbReference type="Gene3D" id="3.40.50.300">
    <property type="entry name" value="P-loop containing nucleotide triphosphate hydrolases"/>
    <property type="match status" value="1"/>
</dbReference>
<dbReference type="Pfam" id="PF00437">
    <property type="entry name" value="T2SSE"/>
    <property type="match status" value="1"/>
</dbReference>
<name>A0A562PP17_9PSED</name>
<reference evidence="3 4" key="1">
    <citation type="journal article" date="2015" name="Stand. Genomic Sci.">
        <title>Genomic Encyclopedia of Bacterial and Archaeal Type Strains, Phase III: the genomes of soil and plant-associated and newly described type strains.</title>
        <authorList>
            <person name="Whitman W.B."/>
            <person name="Woyke T."/>
            <person name="Klenk H.P."/>
            <person name="Zhou Y."/>
            <person name="Lilburn T.G."/>
            <person name="Beck B.J."/>
            <person name="De Vos P."/>
            <person name="Vandamme P."/>
            <person name="Eisen J.A."/>
            <person name="Garrity G."/>
            <person name="Hugenholtz P."/>
            <person name="Kyrpides N.C."/>
        </authorList>
    </citation>
    <scope>NUCLEOTIDE SEQUENCE [LARGE SCALE GENOMIC DNA]</scope>
    <source>
        <strain evidence="3 4">CGMCC 1.6858</strain>
    </source>
</reference>
<protein>
    <submittedName>
        <fullName evidence="3">Type IV secretion system protein VirB11</fullName>
    </submittedName>
</protein>
<dbReference type="Gene3D" id="3.30.450.90">
    <property type="match status" value="1"/>
</dbReference>
<feature type="domain" description="Bacterial type II secretion system protein E" evidence="2">
    <location>
        <begin position="104"/>
        <end position="270"/>
    </location>
</feature>
<dbReference type="GO" id="GO:0016887">
    <property type="term" value="F:ATP hydrolysis activity"/>
    <property type="evidence" value="ECO:0007669"/>
    <property type="project" value="InterPro"/>
</dbReference>
<dbReference type="GO" id="GO:0005737">
    <property type="term" value="C:cytoplasm"/>
    <property type="evidence" value="ECO:0007669"/>
    <property type="project" value="InterPro"/>
</dbReference>
<evidence type="ECO:0000313" key="4">
    <source>
        <dbReference type="Proteomes" id="UP000316905"/>
    </source>
</evidence>
<dbReference type="InterPro" id="IPR001482">
    <property type="entry name" value="T2SS/T4SS_dom"/>
</dbReference>
<sequence length="319" mass="35082">MDDRDLTEGQRRARKALADEAGPLIVDALNDPKTIEVMLNPDGKLFKERLGEPKTHIGNIGPHQAFSILSRVAGYLQKEITRSSPTLEGEWPLDNSRFAGMIPPVVQASCFAIRKKAIRVFTLDDYIEQGVMTLAQVEYIRKALREHKNIIISGGTSSGKTTAVNAVIQEKALIFPSERVYVIEDTGELQIKSDNYVQTHTSDDVSMTALLKIALRFAPDCILVGEVRGPEALDLLDAWNTGHPGGVCTLHANSGSEALPRLVSLVSRHPYAPRDIEPLVANAAQVIVHIAKTPQGRRVQEILEVTGYESGQFHYRAVC</sequence>
<evidence type="ECO:0000259" key="2">
    <source>
        <dbReference type="Pfam" id="PF00437"/>
    </source>
</evidence>
<dbReference type="EMBL" id="VLKY01000033">
    <property type="protein sequence ID" value="TWI46159.1"/>
    <property type="molecule type" value="Genomic_DNA"/>
</dbReference>
<dbReference type="PANTHER" id="PTHR30486">
    <property type="entry name" value="TWITCHING MOTILITY PROTEIN PILT"/>
    <property type="match status" value="1"/>
</dbReference>
<organism evidence="3 4">
    <name type="scientific">Pseudomonas duriflava</name>
    <dbReference type="NCBI Taxonomy" id="459528"/>
    <lineage>
        <taxon>Bacteria</taxon>
        <taxon>Pseudomonadati</taxon>
        <taxon>Pseudomonadota</taxon>
        <taxon>Gammaproteobacteria</taxon>
        <taxon>Pseudomonadales</taxon>
        <taxon>Pseudomonadaceae</taxon>
        <taxon>Pseudomonas</taxon>
    </lineage>
</organism>
<keyword evidence="4" id="KW-1185">Reference proteome</keyword>
<dbReference type="CDD" id="cd01130">
    <property type="entry name" value="VirB11-like_ATPase"/>
    <property type="match status" value="1"/>
</dbReference>
<gene>
    <name evidence="3" type="ORF">IQ22_04534</name>
</gene>
<evidence type="ECO:0000256" key="1">
    <source>
        <dbReference type="ARBA" id="ARBA00006611"/>
    </source>
</evidence>
<dbReference type="AlphaFoldDB" id="A0A562PP17"/>
<dbReference type="OrthoDB" id="9810761at2"/>
<dbReference type="SUPFAM" id="SSF52540">
    <property type="entry name" value="P-loop containing nucleoside triphosphate hydrolases"/>
    <property type="match status" value="1"/>
</dbReference>
<accession>A0A562PP17</accession>
<dbReference type="GO" id="GO:0005524">
    <property type="term" value="F:ATP binding"/>
    <property type="evidence" value="ECO:0007669"/>
    <property type="project" value="InterPro"/>
</dbReference>
<dbReference type="InterPro" id="IPR014149">
    <property type="entry name" value="Conjug-transfer_TrbB"/>
</dbReference>
<evidence type="ECO:0000313" key="3">
    <source>
        <dbReference type="EMBL" id="TWI46159.1"/>
    </source>
</evidence>
<comment type="similarity">
    <text evidence="1">Belongs to the GSP E family.</text>
</comment>